<sequence>MTKVLFKGVVPDQISSLTLGPGEYCQHMVTTRFTQLPFPISQLQMLSLDLCDVICNIPFMFPDEGFPQLTNLRRLELSFLLSSDQQTMLFVCSFLRASPALHKLVLKYQIDRFGNAQSTVDNPQIWGDEIAFGERHQQMVNDYGCKYDLLEEVEFLGWNGLKCDYELVTHLIEAAGSLERVIDARHPFNVGRSEVLRLSRTRVTATENARNRARDLEAKLSPTTTLVVLEIGYV</sequence>
<gene>
    <name evidence="2" type="ORF">ACH5RR_035684</name>
</gene>
<evidence type="ECO:0000313" key="3">
    <source>
        <dbReference type="Proteomes" id="UP001630127"/>
    </source>
</evidence>
<name>A0ABD2Y5Z8_9GENT</name>
<protein>
    <recommendedName>
        <fullName evidence="1">At1g61320/AtMIF1 LRR domain-containing protein</fullName>
    </recommendedName>
</protein>
<proteinExistence type="predicted"/>
<dbReference type="SUPFAM" id="SSF52047">
    <property type="entry name" value="RNI-like"/>
    <property type="match status" value="1"/>
</dbReference>
<accession>A0ABD2Y5Z8</accession>
<dbReference type="EMBL" id="JBJUIK010000015">
    <property type="protein sequence ID" value="KAL3501235.1"/>
    <property type="molecule type" value="Genomic_DNA"/>
</dbReference>
<comment type="caution">
    <text evidence="2">The sequence shown here is derived from an EMBL/GenBank/DDBJ whole genome shotgun (WGS) entry which is preliminary data.</text>
</comment>
<evidence type="ECO:0000313" key="2">
    <source>
        <dbReference type="EMBL" id="KAL3501235.1"/>
    </source>
</evidence>
<evidence type="ECO:0000259" key="1">
    <source>
        <dbReference type="Pfam" id="PF23622"/>
    </source>
</evidence>
<reference evidence="2 3" key="1">
    <citation type="submission" date="2024-11" db="EMBL/GenBank/DDBJ databases">
        <title>A near-complete genome assembly of Cinchona calisaya.</title>
        <authorList>
            <person name="Lian D.C."/>
            <person name="Zhao X.W."/>
            <person name="Wei L."/>
        </authorList>
    </citation>
    <scope>NUCLEOTIDE SEQUENCE [LARGE SCALE GENOMIC DNA]</scope>
    <source>
        <tissue evidence="2">Nenye</tissue>
    </source>
</reference>
<dbReference type="InterPro" id="IPR055357">
    <property type="entry name" value="LRR_At1g61320_AtMIF1"/>
</dbReference>
<dbReference type="Proteomes" id="UP001630127">
    <property type="component" value="Unassembled WGS sequence"/>
</dbReference>
<feature type="domain" description="At1g61320/AtMIF1 LRR" evidence="1">
    <location>
        <begin position="24"/>
        <end position="184"/>
    </location>
</feature>
<dbReference type="PANTHER" id="PTHR34145">
    <property type="entry name" value="OS02G0105600 PROTEIN"/>
    <property type="match status" value="1"/>
</dbReference>
<dbReference type="AlphaFoldDB" id="A0ABD2Y5Z8"/>
<keyword evidence="3" id="KW-1185">Reference proteome</keyword>
<dbReference type="Pfam" id="PF23622">
    <property type="entry name" value="LRR_At1g61320_AtMIF1"/>
    <property type="match status" value="1"/>
</dbReference>
<organism evidence="2 3">
    <name type="scientific">Cinchona calisaya</name>
    <dbReference type="NCBI Taxonomy" id="153742"/>
    <lineage>
        <taxon>Eukaryota</taxon>
        <taxon>Viridiplantae</taxon>
        <taxon>Streptophyta</taxon>
        <taxon>Embryophyta</taxon>
        <taxon>Tracheophyta</taxon>
        <taxon>Spermatophyta</taxon>
        <taxon>Magnoliopsida</taxon>
        <taxon>eudicotyledons</taxon>
        <taxon>Gunneridae</taxon>
        <taxon>Pentapetalae</taxon>
        <taxon>asterids</taxon>
        <taxon>lamiids</taxon>
        <taxon>Gentianales</taxon>
        <taxon>Rubiaceae</taxon>
        <taxon>Cinchonoideae</taxon>
        <taxon>Cinchoneae</taxon>
        <taxon>Cinchona</taxon>
    </lineage>
</organism>
<dbReference type="InterPro" id="IPR053772">
    <property type="entry name" value="At1g61320/At1g61330-like"/>
</dbReference>
<dbReference type="PANTHER" id="PTHR34145:SF68">
    <property type="entry name" value="FBD DOMAIN-CONTAINING PROTEIN"/>
    <property type="match status" value="1"/>
</dbReference>